<evidence type="ECO:0008006" key="4">
    <source>
        <dbReference type="Google" id="ProtNLM"/>
    </source>
</evidence>
<organism evidence="2 3">
    <name type="scientific">Stenotrophomonas capsici</name>
    <dbReference type="NCBI Taxonomy" id="3110230"/>
    <lineage>
        <taxon>Bacteria</taxon>
        <taxon>Pseudomonadati</taxon>
        <taxon>Pseudomonadota</taxon>
        <taxon>Gammaproteobacteria</taxon>
        <taxon>Lysobacterales</taxon>
        <taxon>Lysobacteraceae</taxon>
        <taxon>Stenotrophomonas</taxon>
    </lineage>
</organism>
<evidence type="ECO:0000256" key="1">
    <source>
        <dbReference type="SAM" id="MobiDB-lite"/>
    </source>
</evidence>
<evidence type="ECO:0000313" key="3">
    <source>
        <dbReference type="Proteomes" id="UP001301653"/>
    </source>
</evidence>
<reference evidence="2 3" key="1">
    <citation type="submission" date="2023-12" db="EMBL/GenBank/DDBJ databases">
        <title>Stenotrophomonas guangdongensis sp. nov., isolated from wilted pepper plants (Capsicum annuum).</title>
        <authorList>
            <person name="Qiu M."/>
            <person name="Li Y."/>
            <person name="Liu Q."/>
            <person name="Zhang X."/>
            <person name="Huang Y."/>
            <person name="Guo R."/>
            <person name="Hu M."/>
            <person name="Zhou J."/>
            <person name="Zhou X."/>
        </authorList>
    </citation>
    <scope>NUCLEOTIDE SEQUENCE [LARGE SCALE GENOMIC DNA]</scope>
    <source>
        <strain evidence="2 3">MH1</strain>
    </source>
</reference>
<proteinExistence type="predicted"/>
<dbReference type="SUPFAM" id="SSF52096">
    <property type="entry name" value="ClpP/crotonase"/>
    <property type="match status" value="1"/>
</dbReference>
<keyword evidence="3" id="KW-1185">Reference proteome</keyword>
<dbReference type="RefSeq" id="WP_323439281.1">
    <property type="nucleotide sequence ID" value="NZ_JAYFUH010000249.1"/>
</dbReference>
<gene>
    <name evidence="2" type="ORF">VA603_14595</name>
</gene>
<dbReference type="EMBL" id="JAYFUH010000249">
    <property type="protein sequence ID" value="MEA5668773.1"/>
    <property type="molecule type" value="Genomic_DNA"/>
</dbReference>
<protein>
    <recommendedName>
        <fullName evidence="4">ATP-dependent Clp protease proteolytic subunit</fullName>
    </recommendedName>
</protein>
<dbReference type="Proteomes" id="UP001301653">
    <property type="component" value="Unassembled WGS sequence"/>
</dbReference>
<feature type="region of interest" description="Disordered" evidence="1">
    <location>
        <begin position="29"/>
        <end position="55"/>
    </location>
</feature>
<evidence type="ECO:0000313" key="2">
    <source>
        <dbReference type="EMBL" id="MEA5668773.1"/>
    </source>
</evidence>
<sequence>MTLTRVMLGACVLVVLAWYIGRRDAPDAGATAQADATPGPAAASSRGAARSEAHVVQGEKSTTLATLDEARMTVGEQGRVLRITGSVGRNFAQDLQAALDANPSLQRIDITSGGGYAKPGLEAARMIRRRNLIVRVSSHCASMCVALWAAAAQRQLEPDAVIGLHAWDAQCDARPSPDREQCHYQMQFATDHDASYDSWLREAGFNAYLLGLQERTASENIAVVNALQLWENGVDFSAVSHDGTPMTRADVQRYLRDRYSRR</sequence>
<feature type="compositionally biased region" description="Low complexity" evidence="1">
    <location>
        <begin position="29"/>
        <end position="50"/>
    </location>
</feature>
<dbReference type="InterPro" id="IPR029045">
    <property type="entry name" value="ClpP/crotonase-like_dom_sf"/>
</dbReference>
<accession>A0ABU5V5Z0</accession>
<name>A0ABU5V5Z0_9GAMM</name>
<comment type="caution">
    <text evidence="2">The sequence shown here is derived from an EMBL/GenBank/DDBJ whole genome shotgun (WGS) entry which is preliminary data.</text>
</comment>
<dbReference type="Gene3D" id="3.90.226.10">
    <property type="entry name" value="2-enoyl-CoA Hydratase, Chain A, domain 1"/>
    <property type="match status" value="1"/>
</dbReference>